<reference evidence="1 2" key="1">
    <citation type="journal article" date="2023" name="G3 (Bethesda)">
        <title>A haplotype-resolved chromosome-scale genome for Quercus rubra L. provides insights into the genetics of adaptive traits for red oak species.</title>
        <authorList>
            <person name="Kapoor B."/>
            <person name="Jenkins J."/>
            <person name="Schmutz J."/>
            <person name="Zhebentyayeva T."/>
            <person name="Kuelheim C."/>
            <person name="Coggeshall M."/>
            <person name="Heim C."/>
            <person name="Lasky J.R."/>
            <person name="Leites L."/>
            <person name="Islam-Faridi N."/>
            <person name="Romero-Severson J."/>
            <person name="DeLeo V.L."/>
            <person name="Lucas S.M."/>
            <person name="Lazic D."/>
            <person name="Gailing O."/>
            <person name="Carlson J."/>
            <person name="Staton M."/>
        </authorList>
    </citation>
    <scope>NUCLEOTIDE SEQUENCE [LARGE SCALE GENOMIC DNA]</scope>
    <source>
        <strain evidence="1">Pseudo-F2</strain>
    </source>
</reference>
<gene>
    <name evidence="1" type="ORF">RGQ29_011875</name>
</gene>
<name>A0AAN7G5M8_QUERU</name>
<evidence type="ECO:0000313" key="1">
    <source>
        <dbReference type="EMBL" id="KAK4603061.1"/>
    </source>
</evidence>
<comment type="caution">
    <text evidence="1">The sequence shown here is derived from an EMBL/GenBank/DDBJ whole genome shotgun (WGS) entry which is preliminary data.</text>
</comment>
<organism evidence="1 2">
    <name type="scientific">Quercus rubra</name>
    <name type="common">Northern red oak</name>
    <name type="synonym">Quercus borealis</name>
    <dbReference type="NCBI Taxonomy" id="3512"/>
    <lineage>
        <taxon>Eukaryota</taxon>
        <taxon>Viridiplantae</taxon>
        <taxon>Streptophyta</taxon>
        <taxon>Embryophyta</taxon>
        <taxon>Tracheophyta</taxon>
        <taxon>Spermatophyta</taxon>
        <taxon>Magnoliopsida</taxon>
        <taxon>eudicotyledons</taxon>
        <taxon>Gunneridae</taxon>
        <taxon>Pentapetalae</taxon>
        <taxon>rosids</taxon>
        <taxon>fabids</taxon>
        <taxon>Fagales</taxon>
        <taxon>Fagaceae</taxon>
        <taxon>Quercus</taxon>
    </lineage>
</organism>
<keyword evidence="2" id="KW-1185">Reference proteome</keyword>
<evidence type="ECO:0000313" key="2">
    <source>
        <dbReference type="Proteomes" id="UP001324115"/>
    </source>
</evidence>
<proteinExistence type="predicted"/>
<dbReference type="AlphaFoldDB" id="A0AAN7G5M8"/>
<dbReference type="EMBL" id="JAXUIC010000002">
    <property type="protein sequence ID" value="KAK4603061.1"/>
    <property type="molecule type" value="Genomic_DNA"/>
</dbReference>
<protein>
    <submittedName>
        <fullName evidence="1">Uncharacterized protein</fullName>
    </submittedName>
</protein>
<dbReference type="Proteomes" id="UP001324115">
    <property type="component" value="Unassembled WGS sequence"/>
</dbReference>
<sequence>MVARDRDGRMGGEINKVRKEINDLLDSKEIMWQQRAKVQWLGLGDKNSKYFHFKASERKKKNTILGLMDEEGRWCNSKDGIAGIAMSYFEKLNTISYPSKIAEVIATIPTRVTHEMNQSLI</sequence>
<accession>A0AAN7G5M8</accession>